<accession>A0A084ESQ1</accession>
<organism evidence="1 2">
    <name type="scientific">Mycoplasma capricolum subsp. capricolum 14232</name>
    <dbReference type="NCBI Taxonomy" id="1188238"/>
    <lineage>
        <taxon>Bacteria</taxon>
        <taxon>Bacillati</taxon>
        <taxon>Mycoplasmatota</taxon>
        <taxon>Mollicutes</taxon>
        <taxon>Mycoplasmataceae</taxon>
        <taxon>Mycoplasma</taxon>
    </lineage>
</organism>
<sequence>MNKKVDKNIKNKSKSKKSIWSKLMFWKTDNDLIQHNYFENILYPFFITKENEKKNVLDFIKKQDIQYFLFYTNSKNWLNILQHGICPVKNINLELDEEYIVWSYQQKDFSIGLEFDVSSRAQFWKWMKESVDDQKFNYDNFLVIGINPYSLYTRTSKDWVWDKSLSIVFINQKIEIDSIEWLLFRDYQTYQQAKKYVEEVMLNNRIRIYYKNENEIDQIESNNDNEKATK</sequence>
<dbReference type="Proteomes" id="UP000028533">
    <property type="component" value="Unassembled WGS sequence"/>
</dbReference>
<dbReference type="GeneID" id="23778727"/>
<comment type="caution">
    <text evidence="1">The sequence shown here is derived from an EMBL/GenBank/DDBJ whole genome shotgun (WGS) entry which is preliminary data.</text>
</comment>
<name>A0A084ESQ1_MYCCA</name>
<dbReference type="AlphaFoldDB" id="A0A084ESQ1"/>
<reference evidence="1 2" key="1">
    <citation type="submission" date="2014-02" db="EMBL/GenBank/DDBJ databases">
        <title>Genome sequence of Mycoplasma capricolum subsp. capricolum strain 14232.</title>
        <authorList>
            <person name="Sirand-Pugnet P."/>
            <person name="Breton M."/>
            <person name="Dordet-Frisoni E."/>
            <person name="Baranowski E."/>
            <person name="Barre A."/>
            <person name="Couture C."/>
            <person name="Dupuy V."/>
            <person name="Gaurivaud P."/>
            <person name="Jacob D."/>
            <person name="Lemaitre C."/>
            <person name="Manso-Silvan L."/>
            <person name="Nikolski M."/>
            <person name="Nouvel L.-X."/>
            <person name="Poumarat F."/>
            <person name="Tardy F."/>
            <person name="Thebault P."/>
            <person name="Theil S."/>
            <person name="Citti C."/>
            <person name="Thiaucourt F."/>
            <person name="Blanchard A."/>
        </authorList>
    </citation>
    <scope>NUCLEOTIDE SEQUENCE [LARGE SCALE GENOMIC DNA]</scope>
    <source>
        <strain evidence="1 2">14232</strain>
    </source>
</reference>
<evidence type="ECO:0000313" key="2">
    <source>
        <dbReference type="Proteomes" id="UP000028533"/>
    </source>
</evidence>
<dbReference type="EMBL" id="JFDO01000003">
    <property type="protein sequence ID" value="KEZ20993.1"/>
    <property type="molecule type" value="Genomic_DNA"/>
</dbReference>
<gene>
    <name evidence="1" type="ORF">MCAPa_0630</name>
</gene>
<protein>
    <submittedName>
        <fullName evidence="1">Uncharacterized protein</fullName>
    </submittedName>
</protein>
<evidence type="ECO:0000313" key="1">
    <source>
        <dbReference type="EMBL" id="KEZ20993.1"/>
    </source>
</evidence>
<dbReference type="RefSeq" id="WP_011387203.1">
    <property type="nucleotide sequence ID" value="NZ_JFDO01000003.1"/>
</dbReference>
<proteinExistence type="predicted"/>